<evidence type="ECO:0000313" key="2">
    <source>
        <dbReference type="EMBL" id="JAC48052.1"/>
    </source>
</evidence>
<sequence length="245" mass="28925">RRVYIPHINIMTNKVKSNTCDLDLGIFIFKRKIELLRKVMKDLHKITTIKSDHIKQLKIVFLQMHNFHTKYFSSIFVEVENLYFEITAEYFQNLKLCKARLQEGEPEITYSSLQRDVLLEDFTIEEEPEILYRFDSDLKCTKVPIFYLPCIYLSSAEEETAEAIEEGNKPKNEAEEESLEELRKPSKTEESHNLISLPAGSHFGEMWDSEVQTKSFEDKDETEVFEYILEDKLRVEENTFEEQGT</sequence>
<feature type="compositionally biased region" description="Basic and acidic residues" evidence="1">
    <location>
        <begin position="180"/>
        <end position="192"/>
    </location>
</feature>
<protein>
    <submittedName>
        <fullName evidence="2">Uncharacterized protein</fullName>
    </submittedName>
</protein>
<dbReference type="OrthoDB" id="6159259at2759"/>
<reference evidence="2" key="1">
    <citation type="journal article" date="2014" name="BMC Genomics">
        <title>Characterizing the developmental transcriptome of the oriental fruit fly, Bactrocera dorsalis (Diptera: Tephritidae) through comparative genomic analysis with Drosophila melanogaster utilizing modENCODE datasets.</title>
        <authorList>
            <person name="Geib S.M."/>
            <person name="Calla B."/>
            <person name="Hall B."/>
            <person name="Hou S."/>
            <person name="Manoukis N.C."/>
        </authorList>
    </citation>
    <scope>NUCLEOTIDE SEQUENCE</scope>
    <source>
        <strain evidence="2">Punador</strain>
    </source>
</reference>
<feature type="region of interest" description="Disordered" evidence="1">
    <location>
        <begin position="162"/>
        <end position="201"/>
    </location>
</feature>
<accession>A0A034W136</accession>
<dbReference type="AlphaFoldDB" id="A0A034W136"/>
<name>A0A034W136_BACDO</name>
<feature type="non-terminal residue" evidence="2">
    <location>
        <position position="245"/>
    </location>
</feature>
<evidence type="ECO:0000256" key="1">
    <source>
        <dbReference type="SAM" id="MobiDB-lite"/>
    </source>
</evidence>
<feature type="non-terminal residue" evidence="2">
    <location>
        <position position="1"/>
    </location>
</feature>
<dbReference type="EMBL" id="GAKP01010900">
    <property type="protein sequence ID" value="JAC48052.1"/>
    <property type="molecule type" value="Transcribed_RNA"/>
</dbReference>
<organism evidence="2">
    <name type="scientific">Bactrocera dorsalis</name>
    <name type="common">Oriental fruit fly</name>
    <name type="synonym">Dacus dorsalis</name>
    <dbReference type="NCBI Taxonomy" id="27457"/>
    <lineage>
        <taxon>Eukaryota</taxon>
        <taxon>Metazoa</taxon>
        <taxon>Ecdysozoa</taxon>
        <taxon>Arthropoda</taxon>
        <taxon>Hexapoda</taxon>
        <taxon>Insecta</taxon>
        <taxon>Pterygota</taxon>
        <taxon>Neoptera</taxon>
        <taxon>Endopterygota</taxon>
        <taxon>Diptera</taxon>
        <taxon>Brachycera</taxon>
        <taxon>Muscomorpha</taxon>
        <taxon>Tephritoidea</taxon>
        <taxon>Tephritidae</taxon>
        <taxon>Bactrocera</taxon>
        <taxon>Bactrocera</taxon>
    </lineage>
</organism>
<proteinExistence type="predicted"/>